<dbReference type="EMBL" id="CP033464">
    <property type="protein sequence ID" value="QDX94107.1"/>
    <property type="molecule type" value="Genomic_DNA"/>
</dbReference>
<name>A0A518VAT5_BRELA</name>
<evidence type="ECO:0000313" key="3">
    <source>
        <dbReference type="Proteomes" id="UP000319432"/>
    </source>
</evidence>
<keyword evidence="3" id="KW-1185">Reference proteome</keyword>
<feature type="compositionally biased region" description="Basic and acidic residues" evidence="1">
    <location>
        <begin position="50"/>
        <end position="61"/>
    </location>
</feature>
<accession>A0A518VAT5</accession>
<gene>
    <name evidence="2" type="ORF">EEL30_18535</name>
</gene>
<dbReference type="Proteomes" id="UP000319432">
    <property type="component" value="Chromosome"/>
</dbReference>
<evidence type="ECO:0000256" key="1">
    <source>
        <dbReference type="SAM" id="MobiDB-lite"/>
    </source>
</evidence>
<protein>
    <submittedName>
        <fullName evidence="2">Uncharacterized protein</fullName>
    </submittedName>
</protein>
<proteinExistence type="predicted"/>
<dbReference type="AlphaFoldDB" id="A0A518VAT5"/>
<reference evidence="2 3" key="1">
    <citation type="submission" date="2018-11" db="EMBL/GenBank/DDBJ databases">
        <title>Phylogenetic determinants of toxin gene distribution in genomes of Brevibacillus laterosporus.</title>
        <authorList>
            <person name="Glare T.R."/>
            <person name="Durrant A."/>
            <person name="Berry C."/>
            <person name="Palma L."/>
            <person name="Ormskirk M."/>
            <person name="Cox M.O."/>
        </authorList>
    </citation>
    <scope>NUCLEOTIDE SEQUENCE [LARGE SCALE GENOMIC DNA]</scope>
    <source>
        <strain evidence="2 3">1821L</strain>
    </source>
</reference>
<feature type="region of interest" description="Disordered" evidence="1">
    <location>
        <begin position="50"/>
        <end position="76"/>
    </location>
</feature>
<organism evidence="2 3">
    <name type="scientific">Brevibacillus laterosporus</name>
    <name type="common">Bacillus laterosporus</name>
    <dbReference type="NCBI Taxonomy" id="1465"/>
    <lineage>
        <taxon>Bacteria</taxon>
        <taxon>Bacillati</taxon>
        <taxon>Bacillota</taxon>
        <taxon>Bacilli</taxon>
        <taxon>Bacillales</taxon>
        <taxon>Paenibacillaceae</taxon>
        <taxon>Brevibacillus</taxon>
    </lineage>
</organism>
<evidence type="ECO:0000313" key="2">
    <source>
        <dbReference type="EMBL" id="QDX94107.1"/>
    </source>
</evidence>
<sequence>MEHNDFGIVYKKKDNYNNLTVLYKREFIEVNCKRVSLELTAPELYPEGEDRKLQRDLERGSKKAYRQIQKDIRDRK</sequence>